<dbReference type="RefSeq" id="WP_011998301.1">
    <property type="nucleotide sequence ID" value="NC_009776.1"/>
</dbReference>
<accession>A8A947</accession>
<organism evidence="1 2">
    <name type="scientific">Ignicoccus hospitalis (strain KIN4/I / DSM 18386 / JCM 14125)</name>
    <dbReference type="NCBI Taxonomy" id="453591"/>
    <lineage>
        <taxon>Archaea</taxon>
        <taxon>Thermoproteota</taxon>
        <taxon>Thermoprotei</taxon>
        <taxon>Desulfurococcales</taxon>
        <taxon>Desulfurococcaceae</taxon>
        <taxon>Ignicoccus</taxon>
    </lineage>
</organism>
<dbReference type="Proteomes" id="UP000000262">
    <property type="component" value="Chromosome"/>
</dbReference>
<dbReference type="AlphaFoldDB" id="A8A947"/>
<dbReference type="OrthoDB" id="252013at2157"/>
<dbReference type="GeneID" id="5561773"/>
<evidence type="ECO:0000313" key="1">
    <source>
        <dbReference type="EMBL" id="ABU81449.1"/>
    </source>
</evidence>
<dbReference type="PhylomeDB" id="A8A947"/>
<evidence type="ECO:0008006" key="3">
    <source>
        <dbReference type="Google" id="ProtNLM"/>
    </source>
</evidence>
<reference evidence="1 2" key="1">
    <citation type="journal article" date="2008" name="Genome Biol.">
        <title>A genomic analysis of the archaeal system Ignicoccus hospitalis-Nanoarchaeum equitans.</title>
        <authorList>
            <person name="Podar M."/>
            <person name="Anderson I."/>
            <person name="Makarova K.S."/>
            <person name="Elkins J.G."/>
            <person name="Ivanova N."/>
            <person name="Wall M.A."/>
            <person name="Lykidis A."/>
            <person name="Mavromatis K."/>
            <person name="Sun H."/>
            <person name="Hudson M.E."/>
            <person name="Chen W."/>
            <person name="Deciu C."/>
            <person name="Hutchison D."/>
            <person name="Eads J.R."/>
            <person name="Anderson A."/>
            <person name="Fernandes F."/>
            <person name="Szeto E."/>
            <person name="Lapidus A."/>
            <person name="Kyrpides N.C."/>
            <person name="Saier M.H.Jr."/>
            <person name="Richardson P.M."/>
            <person name="Rachel R."/>
            <person name="Huber H."/>
            <person name="Eisen J.A."/>
            <person name="Koonin E.V."/>
            <person name="Keller M."/>
            <person name="Stetter K.O."/>
        </authorList>
    </citation>
    <scope>NUCLEOTIDE SEQUENCE [LARGE SCALE GENOMIC DNA]</scope>
    <source>
        <strain evidence="2">KIN4/I / DSM 18386 / JCM 14125</strain>
    </source>
</reference>
<dbReference type="HOGENOM" id="CLU_496814_0_0_2"/>
<dbReference type="InterPro" id="IPR010281">
    <property type="entry name" value="DUF885"/>
</dbReference>
<sequence>MKPINEIVKKWFELNPHYASAMGLREYDFKVPSLSKRAVEELVDWCLEGAAKLKEWTPDDEELEVDKGEVVRQLEVEVLLEGEWRPWKHYPVAPSLASELLLTVLLSPASEDHKRAALASRLKALPKLFEESKELLERPKSLWVNLARAEIQGLKLLLLELGAPEEVKRSVEEYDKWLDGLEADEGYQPMGESLFSTLLRVRGIKASAEELEALGRKKAKEIVEELGEPPEGKEVSDLKGAYSEAVSKARAFVKERKLVPLAPDEDLEVIDTPAPLRPTIPYAAYDPPQPFSPYNVGYLLVTPGSAKKDYFDVLNTAVHETYPGHHAQLSFHLPSKYRYLASATDYVEGWAHYAEELMFEQGFEAHPRYAWQVKKDELWRWVRVYVDVGLSTGKMSFEEAVEELKNVAMLDESSAYSEALRYTLTPGYQLSYSYGKMRLKELRELYREYAGSSFSLYEFHATVLGYGALPVDVLSELLLSKF</sequence>
<proteinExistence type="predicted"/>
<dbReference type="Pfam" id="PF05960">
    <property type="entry name" value="DUF885"/>
    <property type="match status" value="1"/>
</dbReference>
<dbReference type="PANTHER" id="PTHR33361:SF2">
    <property type="entry name" value="DUF885 DOMAIN-CONTAINING PROTEIN"/>
    <property type="match status" value="1"/>
</dbReference>
<evidence type="ECO:0000313" key="2">
    <source>
        <dbReference type="Proteomes" id="UP000000262"/>
    </source>
</evidence>
<gene>
    <name evidence="1" type="ordered locus">Igni_0265</name>
</gene>
<dbReference type="EMBL" id="CP000816">
    <property type="protein sequence ID" value="ABU81449.1"/>
    <property type="molecule type" value="Genomic_DNA"/>
</dbReference>
<dbReference type="PANTHER" id="PTHR33361">
    <property type="entry name" value="GLR0591 PROTEIN"/>
    <property type="match status" value="1"/>
</dbReference>
<keyword evidence="2" id="KW-1185">Reference proteome</keyword>
<dbReference type="KEGG" id="iho:Igni_0265"/>
<protein>
    <recommendedName>
        <fullName evidence="3">DUF885 domain-containing protein</fullName>
    </recommendedName>
</protein>
<name>A8A947_IGNH4</name>
<dbReference type="STRING" id="453591.Igni_0265"/>